<accession>A0A6C0RIG5</accession>
<keyword evidence="2" id="KW-1185">Reference proteome</keyword>
<evidence type="ECO:0000313" key="1">
    <source>
        <dbReference type="EMBL" id="QIA09887.1"/>
    </source>
</evidence>
<sequence>MKHFIYFVLFALIAGCSNPGGELIFIEPKETDAFQFPYFLFIPDDVPTNGKTFVLIEPNNSGFADDDLQKHIEKAERTATIDYYLGNYVARKLNCPLLVPVFPRSKTNWKMYTHALDRDVMLQGEQPLKRIDLQLIEMFKHAQTVLNDKDIPSHNQFLLTGFSASGTFANRFTLLHPDRVRAVAAGGLNGLLMLPEDSLSREILNYPIGIKDMEELTGMAFQKDRFLKTPQFYFMGQLDENDAVPYDDAFSQAEREQIFKLLGEQMQPDRWNNCKQLYEDLKVNADIRQYEGVGHKHPEEVKDDIVAFFSEVVLTTN</sequence>
<organism evidence="1 2">
    <name type="scientific">Draconibacterium halophilum</name>
    <dbReference type="NCBI Taxonomy" id="2706887"/>
    <lineage>
        <taxon>Bacteria</taxon>
        <taxon>Pseudomonadati</taxon>
        <taxon>Bacteroidota</taxon>
        <taxon>Bacteroidia</taxon>
        <taxon>Marinilabiliales</taxon>
        <taxon>Prolixibacteraceae</taxon>
        <taxon>Draconibacterium</taxon>
    </lineage>
</organism>
<dbReference type="InterPro" id="IPR029058">
    <property type="entry name" value="AB_hydrolase_fold"/>
</dbReference>
<dbReference type="EMBL" id="CP048409">
    <property type="protein sequence ID" value="QIA09887.1"/>
    <property type="molecule type" value="Genomic_DNA"/>
</dbReference>
<dbReference type="AlphaFoldDB" id="A0A6C0RIG5"/>
<dbReference type="GO" id="GO:0016787">
    <property type="term" value="F:hydrolase activity"/>
    <property type="evidence" value="ECO:0007669"/>
    <property type="project" value="UniProtKB-KW"/>
</dbReference>
<name>A0A6C0RIG5_9BACT</name>
<gene>
    <name evidence="1" type="ORF">G0Q07_01515</name>
</gene>
<keyword evidence="1" id="KW-0378">Hydrolase</keyword>
<dbReference type="KEGG" id="drc:G0Q07_01515"/>
<protein>
    <submittedName>
        <fullName evidence="1">Alpha/beta hydrolase</fullName>
    </submittedName>
</protein>
<dbReference type="PROSITE" id="PS51257">
    <property type="entry name" value="PROKAR_LIPOPROTEIN"/>
    <property type="match status" value="1"/>
</dbReference>
<dbReference type="Gene3D" id="3.40.50.1820">
    <property type="entry name" value="alpha/beta hydrolase"/>
    <property type="match status" value="1"/>
</dbReference>
<dbReference type="Proteomes" id="UP000474630">
    <property type="component" value="Chromosome"/>
</dbReference>
<evidence type="ECO:0000313" key="2">
    <source>
        <dbReference type="Proteomes" id="UP000474630"/>
    </source>
</evidence>
<proteinExistence type="predicted"/>
<dbReference type="SUPFAM" id="SSF53474">
    <property type="entry name" value="alpha/beta-Hydrolases"/>
    <property type="match status" value="1"/>
</dbReference>
<reference evidence="1 2" key="1">
    <citation type="submission" date="2020-02" db="EMBL/GenBank/DDBJ databases">
        <title>Genome sequencing for Draconibacterium sp. strain M1.</title>
        <authorList>
            <person name="Park S.-J."/>
        </authorList>
    </citation>
    <scope>NUCLEOTIDE SEQUENCE [LARGE SCALE GENOMIC DNA]</scope>
    <source>
        <strain evidence="1 2">M1</strain>
    </source>
</reference>